<sequence>MLKCSQVRAAPHRASGAAGAGGAAGVLNAYIAYPAPTQRFKVCARTCTCVRVCVRDRVRVAPLITIERMNRSKRRLRPSEREGLSDQSTLGVVIALTATVVSNLQVALDQRRV</sequence>
<name>A0A4C1WV41_EUMVA</name>
<protein>
    <submittedName>
        <fullName evidence="1">Uncharacterized protein</fullName>
    </submittedName>
</protein>
<evidence type="ECO:0000313" key="2">
    <source>
        <dbReference type="Proteomes" id="UP000299102"/>
    </source>
</evidence>
<dbReference type="EMBL" id="BGZK01000637">
    <property type="protein sequence ID" value="GBP53977.1"/>
    <property type="molecule type" value="Genomic_DNA"/>
</dbReference>
<gene>
    <name evidence="1" type="ORF">EVAR_36860_1</name>
</gene>
<organism evidence="1 2">
    <name type="scientific">Eumeta variegata</name>
    <name type="common">Bagworm moth</name>
    <name type="synonym">Eumeta japonica</name>
    <dbReference type="NCBI Taxonomy" id="151549"/>
    <lineage>
        <taxon>Eukaryota</taxon>
        <taxon>Metazoa</taxon>
        <taxon>Ecdysozoa</taxon>
        <taxon>Arthropoda</taxon>
        <taxon>Hexapoda</taxon>
        <taxon>Insecta</taxon>
        <taxon>Pterygota</taxon>
        <taxon>Neoptera</taxon>
        <taxon>Endopterygota</taxon>
        <taxon>Lepidoptera</taxon>
        <taxon>Glossata</taxon>
        <taxon>Ditrysia</taxon>
        <taxon>Tineoidea</taxon>
        <taxon>Psychidae</taxon>
        <taxon>Oiketicinae</taxon>
        <taxon>Eumeta</taxon>
    </lineage>
</organism>
<keyword evidence="2" id="KW-1185">Reference proteome</keyword>
<evidence type="ECO:0000313" key="1">
    <source>
        <dbReference type="EMBL" id="GBP53977.1"/>
    </source>
</evidence>
<proteinExistence type="predicted"/>
<comment type="caution">
    <text evidence="1">The sequence shown here is derived from an EMBL/GenBank/DDBJ whole genome shotgun (WGS) entry which is preliminary data.</text>
</comment>
<dbReference type="AlphaFoldDB" id="A0A4C1WV41"/>
<dbReference type="Proteomes" id="UP000299102">
    <property type="component" value="Unassembled WGS sequence"/>
</dbReference>
<accession>A0A4C1WV41</accession>
<reference evidence="1 2" key="1">
    <citation type="journal article" date="2019" name="Commun. Biol.">
        <title>The bagworm genome reveals a unique fibroin gene that provides high tensile strength.</title>
        <authorList>
            <person name="Kono N."/>
            <person name="Nakamura H."/>
            <person name="Ohtoshi R."/>
            <person name="Tomita M."/>
            <person name="Numata K."/>
            <person name="Arakawa K."/>
        </authorList>
    </citation>
    <scope>NUCLEOTIDE SEQUENCE [LARGE SCALE GENOMIC DNA]</scope>
</reference>